<dbReference type="Proteomes" id="UP000289738">
    <property type="component" value="Chromosome B08"/>
</dbReference>
<proteinExistence type="predicted"/>
<protein>
    <recommendedName>
        <fullName evidence="3">Aminotransferase-like plant mobile domain-containing protein</fullName>
    </recommendedName>
</protein>
<gene>
    <name evidence="1" type="ORF">Ahy_B08g089950</name>
</gene>
<reference evidence="1 2" key="1">
    <citation type="submission" date="2019-01" db="EMBL/GenBank/DDBJ databases">
        <title>Sequencing of cultivated peanut Arachis hypogaea provides insights into genome evolution and oil improvement.</title>
        <authorList>
            <person name="Chen X."/>
        </authorList>
    </citation>
    <scope>NUCLEOTIDE SEQUENCE [LARGE SCALE GENOMIC DNA]</scope>
    <source>
        <strain evidence="2">cv. Fuhuasheng</strain>
        <tissue evidence="1">Leaves</tissue>
    </source>
</reference>
<dbReference type="InterPro" id="IPR044824">
    <property type="entry name" value="MAIN-like"/>
</dbReference>
<keyword evidence="2" id="KW-1185">Reference proteome</keyword>
<comment type="caution">
    <text evidence="1">The sequence shown here is derived from an EMBL/GenBank/DDBJ whole genome shotgun (WGS) entry which is preliminary data.</text>
</comment>
<dbReference type="PANTHER" id="PTHR46033">
    <property type="entry name" value="PROTEIN MAIN-LIKE 2"/>
    <property type="match status" value="1"/>
</dbReference>
<evidence type="ECO:0000313" key="1">
    <source>
        <dbReference type="EMBL" id="RYQ94967.1"/>
    </source>
</evidence>
<dbReference type="EMBL" id="SDMP01000018">
    <property type="protein sequence ID" value="RYQ94967.1"/>
    <property type="molecule type" value="Genomic_DNA"/>
</dbReference>
<dbReference type="PANTHER" id="PTHR46033:SF8">
    <property type="entry name" value="PROTEIN MAINTENANCE OF MERISTEMS-LIKE"/>
    <property type="match status" value="1"/>
</dbReference>
<evidence type="ECO:0008006" key="3">
    <source>
        <dbReference type="Google" id="ProtNLM"/>
    </source>
</evidence>
<accession>A0A444XZ86</accession>
<name>A0A444XZ86_ARAHY</name>
<dbReference type="GO" id="GO:0010073">
    <property type="term" value="P:meristem maintenance"/>
    <property type="evidence" value="ECO:0007669"/>
    <property type="project" value="InterPro"/>
</dbReference>
<sequence length="122" mass="14495">MSTWRADLGFLSTDLQLEIMANEQSLYQLNGVAHTVGAITDEPSRCIYSVRRQQNVSMHYRIILYLERAGLYHFARLNSRWFWLDEPMVNAFIDRWRSETHTFHMPFARCTAAWVAYRWEGC</sequence>
<organism evidence="1 2">
    <name type="scientific">Arachis hypogaea</name>
    <name type="common">Peanut</name>
    <dbReference type="NCBI Taxonomy" id="3818"/>
    <lineage>
        <taxon>Eukaryota</taxon>
        <taxon>Viridiplantae</taxon>
        <taxon>Streptophyta</taxon>
        <taxon>Embryophyta</taxon>
        <taxon>Tracheophyta</taxon>
        <taxon>Spermatophyta</taxon>
        <taxon>Magnoliopsida</taxon>
        <taxon>eudicotyledons</taxon>
        <taxon>Gunneridae</taxon>
        <taxon>Pentapetalae</taxon>
        <taxon>rosids</taxon>
        <taxon>fabids</taxon>
        <taxon>Fabales</taxon>
        <taxon>Fabaceae</taxon>
        <taxon>Papilionoideae</taxon>
        <taxon>50 kb inversion clade</taxon>
        <taxon>dalbergioids sensu lato</taxon>
        <taxon>Dalbergieae</taxon>
        <taxon>Pterocarpus clade</taxon>
        <taxon>Arachis</taxon>
    </lineage>
</organism>
<evidence type="ECO:0000313" key="2">
    <source>
        <dbReference type="Proteomes" id="UP000289738"/>
    </source>
</evidence>
<dbReference type="AlphaFoldDB" id="A0A444XZ86"/>